<organism evidence="2 3">
    <name type="scientific">Adineta ricciae</name>
    <name type="common">Rotifer</name>
    <dbReference type="NCBI Taxonomy" id="249248"/>
    <lineage>
        <taxon>Eukaryota</taxon>
        <taxon>Metazoa</taxon>
        <taxon>Spiralia</taxon>
        <taxon>Gnathifera</taxon>
        <taxon>Rotifera</taxon>
        <taxon>Eurotatoria</taxon>
        <taxon>Bdelloidea</taxon>
        <taxon>Adinetida</taxon>
        <taxon>Adinetidae</taxon>
        <taxon>Adineta</taxon>
    </lineage>
</organism>
<proteinExistence type="predicted"/>
<dbReference type="EMBL" id="CAJNOR010000287">
    <property type="protein sequence ID" value="CAF0868083.1"/>
    <property type="molecule type" value="Genomic_DNA"/>
</dbReference>
<protein>
    <submittedName>
        <fullName evidence="2">Uncharacterized protein</fullName>
    </submittedName>
</protein>
<dbReference type="Proteomes" id="UP000663828">
    <property type="component" value="Unassembled WGS sequence"/>
</dbReference>
<name>A0A813XPQ8_ADIRI</name>
<evidence type="ECO:0000313" key="3">
    <source>
        <dbReference type="Proteomes" id="UP000663828"/>
    </source>
</evidence>
<evidence type="ECO:0000313" key="2">
    <source>
        <dbReference type="EMBL" id="CAF0868083.1"/>
    </source>
</evidence>
<keyword evidence="1" id="KW-0175">Coiled coil</keyword>
<dbReference type="CDD" id="cd01670">
    <property type="entry name" value="Death"/>
    <property type="match status" value="1"/>
</dbReference>
<gene>
    <name evidence="2" type="ORF">XAT740_LOCUS6345</name>
</gene>
<reference evidence="2" key="1">
    <citation type="submission" date="2021-02" db="EMBL/GenBank/DDBJ databases">
        <authorList>
            <person name="Nowell W R."/>
        </authorList>
    </citation>
    <scope>NUCLEOTIDE SEQUENCE</scope>
</reference>
<keyword evidence="3" id="KW-1185">Reference proteome</keyword>
<evidence type="ECO:0000256" key="1">
    <source>
        <dbReference type="SAM" id="Coils"/>
    </source>
</evidence>
<feature type="coiled-coil region" evidence="1">
    <location>
        <begin position="318"/>
        <end position="345"/>
    </location>
</feature>
<accession>A0A813XPQ8</accession>
<sequence length="489" mass="58304">MLSINECSRFIDTIEIDYYQGTAPVGIALPKDRITHRPLSVITIQTWSQRLNQLQTITCSKDFCSAKAVRKLLDGERLIDGKIIALIERIDGKIRQQLKIEIPVLIERLNDCVEMIKQYFLSFYQIENIQRIIENLYVSKRHIPSTVQDGIILSNDEFLETPYTYEKSRCLHILQINQSLKILRKMSQRIHQAEDVLLSTLSRECQDLAHRCECLSFPFVFVLPECYHRAREILDIFQTWLREDMIYTEFIEKSLKSLDKKCRETKQAWESSKSQYSQIKYRVMQDYSSKCFKRQIYAIRLYKLSHRLKNANVNHTTIEKFQIDIKDLSKELPELESEIAGLRIRRHIFQKHERILMKMHDEDMKNKRNLQLAMNNQLEKERQLTRIVHCRDIVRNIYQCRKRSDLVQRIFYGLPIIQCQDDDLCKTFSIVSKTIGRDWDRLYRELLFHPKRGKEELSNDLKIISRKYQRGNAFQDQAMDALNKCRRSH</sequence>
<dbReference type="AlphaFoldDB" id="A0A813XPQ8"/>
<comment type="caution">
    <text evidence="2">The sequence shown here is derived from an EMBL/GenBank/DDBJ whole genome shotgun (WGS) entry which is preliminary data.</text>
</comment>